<feature type="region of interest" description="Disordered" evidence="3">
    <location>
        <begin position="120"/>
        <end position="139"/>
    </location>
</feature>
<evidence type="ECO:0000259" key="5">
    <source>
        <dbReference type="Pfam" id="PF20789"/>
    </source>
</evidence>
<organism evidence="6 7">
    <name type="scientific">Actinomadura rugatobispora</name>
    <dbReference type="NCBI Taxonomy" id="1994"/>
    <lineage>
        <taxon>Bacteria</taxon>
        <taxon>Bacillati</taxon>
        <taxon>Actinomycetota</taxon>
        <taxon>Actinomycetes</taxon>
        <taxon>Streptosporangiales</taxon>
        <taxon>Thermomonosporaceae</taxon>
        <taxon>Actinomadura</taxon>
    </lineage>
</organism>
<proteinExistence type="inferred from homology"/>
<dbReference type="InterPro" id="IPR049450">
    <property type="entry name" value="ACOT8-like_C"/>
</dbReference>
<comment type="similarity">
    <text evidence="1">Belongs to the C/M/P thioester hydrolase family.</text>
</comment>
<evidence type="ECO:0000256" key="3">
    <source>
        <dbReference type="SAM" id="MobiDB-lite"/>
    </source>
</evidence>
<evidence type="ECO:0000256" key="2">
    <source>
        <dbReference type="ARBA" id="ARBA00022801"/>
    </source>
</evidence>
<dbReference type="Gene3D" id="2.40.160.210">
    <property type="entry name" value="Acyl-CoA thioesterase, double hotdog domain"/>
    <property type="match status" value="1"/>
</dbReference>
<dbReference type="InterPro" id="IPR003703">
    <property type="entry name" value="Acyl_CoA_thio"/>
</dbReference>
<feature type="domain" description="Acyl-CoA thioesterase-like N-terminal HotDog" evidence="4">
    <location>
        <begin position="40"/>
        <end position="106"/>
    </location>
</feature>
<dbReference type="PANTHER" id="PTHR11066:SF34">
    <property type="entry name" value="ACYL-COENZYME A THIOESTERASE 8"/>
    <property type="match status" value="1"/>
</dbReference>
<dbReference type="PANTHER" id="PTHR11066">
    <property type="entry name" value="ACYL-COA THIOESTERASE"/>
    <property type="match status" value="1"/>
</dbReference>
<dbReference type="InterPro" id="IPR042171">
    <property type="entry name" value="Acyl-CoA_hotdog"/>
</dbReference>
<reference evidence="7" key="1">
    <citation type="journal article" date="2019" name="Int. J. Syst. Evol. Microbiol.">
        <title>The Global Catalogue of Microorganisms (GCM) 10K type strain sequencing project: providing services to taxonomists for standard genome sequencing and annotation.</title>
        <authorList>
            <consortium name="The Broad Institute Genomics Platform"/>
            <consortium name="The Broad Institute Genome Sequencing Center for Infectious Disease"/>
            <person name="Wu L."/>
            <person name="Ma J."/>
        </authorList>
    </citation>
    <scope>NUCLEOTIDE SEQUENCE [LARGE SCALE GENOMIC DNA]</scope>
    <source>
        <strain evidence="7">KCTC 42087</strain>
    </source>
</reference>
<name>A0ABW1AB06_9ACTN</name>
<dbReference type="RefSeq" id="WP_378288410.1">
    <property type="nucleotide sequence ID" value="NZ_JBHSON010000087.1"/>
</dbReference>
<evidence type="ECO:0000313" key="6">
    <source>
        <dbReference type="EMBL" id="MFC5752434.1"/>
    </source>
</evidence>
<dbReference type="EMBL" id="JBHSON010000087">
    <property type="protein sequence ID" value="MFC5752434.1"/>
    <property type="molecule type" value="Genomic_DNA"/>
</dbReference>
<dbReference type="SUPFAM" id="SSF54637">
    <property type="entry name" value="Thioesterase/thiol ester dehydrase-isomerase"/>
    <property type="match status" value="2"/>
</dbReference>
<dbReference type="Proteomes" id="UP001596074">
    <property type="component" value="Unassembled WGS sequence"/>
</dbReference>
<sequence>MTESTLEGMLAIFDVAPDGADPRRFLGHSDPGSRQVVEASQMLSQAIVAAGKALPERTVRSAHGLFVSAGDPALPLEFTVTPVQVGRSFASATIAVTQGDRTRSTISVLLDRPQPDLIRHDRWTGPEVGGPDAANEIDMPLPGRRLRIEGVRDINDPDEVGPPVVDAWLHYDQVPGRDDLRRALLTHFTGHLSISTAMRPHAGLGTSQAHYTVSTAPMGISVVFHDPVEWNGWIRYHHESTYAGAGMSHIRGQVVTEDGRLIASFTQDAMIRALSPSGSAASMPVASRL</sequence>
<evidence type="ECO:0000313" key="7">
    <source>
        <dbReference type="Proteomes" id="UP001596074"/>
    </source>
</evidence>
<evidence type="ECO:0000256" key="1">
    <source>
        <dbReference type="ARBA" id="ARBA00006538"/>
    </source>
</evidence>
<keyword evidence="2" id="KW-0378">Hydrolase</keyword>
<evidence type="ECO:0000259" key="4">
    <source>
        <dbReference type="Pfam" id="PF13622"/>
    </source>
</evidence>
<keyword evidence="7" id="KW-1185">Reference proteome</keyword>
<dbReference type="Pfam" id="PF13622">
    <property type="entry name" value="4HBT_3"/>
    <property type="match status" value="1"/>
</dbReference>
<accession>A0ABW1AB06</accession>
<protein>
    <submittedName>
        <fullName evidence="6">Acyl-CoA thioesterase</fullName>
    </submittedName>
</protein>
<dbReference type="InterPro" id="IPR029069">
    <property type="entry name" value="HotDog_dom_sf"/>
</dbReference>
<dbReference type="Pfam" id="PF20789">
    <property type="entry name" value="4HBT_3C"/>
    <property type="match status" value="1"/>
</dbReference>
<dbReference type="CDD" id="cd03444">
    <property type="entry name" value="Thioesterase_II_repeat1"/>
    <property type="match status" value="1"/>
</dbReference>
<dbReference type="InterPro" id="IPR049449">
    <property type="entry name" value="TesB_ACOT8-like_N"/>
</dbReference>
<comment type="caution">
    <text evidence="6">The sequence shown here is derived from an EMBL/GenBank/DDBJ whole genome shotgun (WGS) entry which is preliminary data.</text>
</comment>
<feature type="domain" description="Acyl-CoA thioesterase-like C-terminal" evidence="5">
    <location>
        <begin position="142"/>
        <end position="271"/>
    </location>
</feature>
<gene>
    <name evidence="6" type="ORF">ACFPZN_43050</name>
</gene>